<dbReference type="AlphaFoldDB" id="T1BEE5"/>
<feature type="transmembrane region" description="Helical" evidence="1">
    <location>
        <begin position="12"/>
        <end position="35"/>
    </location>
</feature>
<proteinExistence type="predicted"/>
<feature type="transmembrane region" description="Helical" evidence="1">
    <location>
        <begin position="238"/>
        <end position="256"/>
    </location>
</feature>
<feature type="domain" description="DZANK-type" evidence="2">
    <location>
        <begin position="295"/>
        <end position="341"/>
    </location>
</feature>
<keyword evidence="1" id="KW-0472">Membrane</keyword>
<organism evidence="3">
    <name type="scientific">mine drainage metagenome</name>
    <dbReference type="NCBI Taxonomy" id="410659"/>
    <lineage>
        <taxon>unclassified sequences</taxon>
        <taxon>metagenomes</taxon>
        <taxon>ecological metagenomes</taxon>
    </lineage>
</organism>
<evidence type="ECO:0000313" key="3">
    <source>
        <dbReference type="EMBL" id="EQD71301.1"/>
    </source>
</evidence>
<evidence type="ECO:0000259" key="2">
    <source>
        <dbReference type="Pfam" id="PF12773"/>
    </source>
</evidence>
<feature type="transmembrane region" description="Helical" evidence="1">
    <location>
        <begin position="183"/>
        <end position="202"/>
    </location>
</feature>
<comment type="caution">
    <text evidence="3">The sequence shown here is derived from an EMBL/GenBank/DDBJ whole genome shotgun (WGS) entry which is preliminary data.</text>
</comment>
<reference evidence="3" key="2">
    <citation type="journal article" date="2014" name="ISME J.">
        <title>Microbial stratification in low pH oxic and suboxic macroscopic growths along an acid mine drainage.</title>
        <authorList>
            <person name="Mendez-Garcia C."/>
            <person name="Mesa V."/>
            <person name="Sprenger R.R."/>
            <person name="Richter M."/>
            <person name="Diez M.S."/>
            <person name="Solano J."/>
            <person name="Bargiela R."/>
            <person name="Golyshina O.V."/>
            <person name="Manteca A."/>
            <person name="Ramos J.L."/>
            <person name="Gallego J.R."/>
            <person name="Llorente I."/>
            <person name="Martins Dos Santos V.A."/>
            <person name="Jensen O.N."/>
            <person name="Pelaez A.I."/>
            <person name="Sanchez J."/>
            <person name="Ferrer M."/>
        </authorList>
    </citation>
    <scope>NUCLEOTIDE SEQUENCE</scope>
</reference>
<evidence type="ECO:0000256" key="1">
    <source>
        <dbReference type="SAM" id="Phobius"/>
    </source>
</evidence>
<keyword evidence="1" id="KW-0812">Transmembrane</keyword>
<accession>T1BEE5</accession>
<keyword evidence="1" id="KW-1133">Transmembrane helix</keyword>
<name>T1BEE5_9ZZZZ</name>
<dbReference type="InterPro" id="IPR025874">
    <property type="entry name" value="DZR"/>
</dbReference>
<reference evidence="3" key="1">
    <citation type="submission" date="2013-08" db="EMBL/GenBank/DDBJ databases">
        <authorList>
            <person name="Mendez C."/>
            <person name="Richter M."/>
            <person name="Ferrer M."/>
            <person name="Sanchez J."/>
        </authorList>
    </citation>
    <scope>NUCLEOTIDE SEQUENCE</scope>
</reference>
<dbReference type="Pfam" id="PF12773">
    <property type="entry name" value="DZR"/>
    <property type="match status" value="1"/>
</dbReference>
<feature type="transmembrane region" description="Helical" evidence="1">
    <location>
        <begin position="209"/>
        <end position="232"/>
    </location>
</feature>
<sequence>MQAQSLRLTARWFQRALWLLAVIFAWFLIGLGGLIEGDLPRVARSLSQDQFMPQPATQQQQALIEAQQRAQQQAVEAREQARLVAKARTDDLNAARASFSAWVSTRRATGLADQDAELVARTRNLETLQAAALAAQQKVRSEDARVLASEQTISNARQRLDTFAQAARQRYDSAYRARQLRVFGVRLAFTLPLLLIAGWLLARRRKSRYWPFVWGFAFFALFAFFVELVPYLPSYGGYVRYAVGIALTLLIGTWGIRRIQAYLERQKTTEARPEAERRQDLGYDLAHARLAKHVCPGCERPLDINDPARNFCMHCGITLFDTCPACGTRKSAFGHFCHACGHVATLPQSPA</sequence>
<dbReference type="EMBL" id="AUZX01004268">
    <property type="protein sequence ID" value="EQD71301.1"/>
    <property type="molecule type" value="Genomic_DNA"/>
</dbReference>
<gene>
    <name evidence="3" type="ORF">B1A_05853</name>
</gene>
<protein>
    <recommendedName>
        <fullName evidence="2">DZANK-type domain-containing protein</fullName>
    </recommendedName>
</protein>